<sequence length="64" mass="7011">MQTESSSLIKPSAGSQLEVALFMGASPFQSYPLPETGSKGLYWGLLLQRRREEAPLGMPVEKTL</sequence>
<dbReference type="AlphaFoldDB" id="A0A4Z2GXR7"/>
<evidence type="ECO:0000313" key="2">
    <source>
        <dbReference type="Proteomes" id="UP000314294"/>
    </source>
</evidence>
<comment type="caution">
    <text evidence="1">The sequence shown here is derived from an EMBL/GenBank/DDBJ whole genome shotgun (WGS) entry which is preliminary data.</text>
</comment>
<protein>
    <submittedName>
        <fullName evidence="1">Uncharacterized protein</fullName>
    </submittedName>
</protein>
<name>A0A4Z2GXR7_9TELE</name>
<reference evidence="1 2" key="1">
    <citation type="submission" date="2019-03" db="EMBL/GenBank/DDBJ databases">
        <title>First draft genome of Liparis tanakae, snailfish: a comprehensive survey of snailfish specific genes.</title>
        <authorList>
            <person name="Kim W."/>
            <person name="Song I."/>
            <person name="Jeong J.-H."/>
            <person name="Kim D."/>
            <person name="Kim S."/>
            <person name="Ryu S."/>
            <person name="Song J.Y."/>
            <person name="Lee S.K."/>
        </authorList>
    </citation>
    <scope>NUCLEOTIDE SEQUENCE [LARGE SCALE GENOMIC DNA]</scope>
    <source>
        <tissue evidence="1">Muscle</tissue>
    </source>
</reference>
<accession>A0A4Z2GXR7</accession>
<keyword evidence="2" id="KW-1185">Reference proteome</keyword>
<evidence type="ECO:0000313" key="1">
    <source>
        <dbReference type="EMBL" id="TNN58249.1"/>
    </source>
</evidence>
<dbReference type="EMBL" id="SRLO01000385">
    <property type="protein sequence ID" value="TNN58249.1"/>
    <property type="molecule type" value="Genomic_DNA"/>
</dbReference>
<gene>
    <name evidence="1" type="ORF">EYF80_031551</name>
</gene>
<organism evidence="1 2">
    <name type="scientific">Liparis tanakae</name>
    <name type="common">Tanaka's snailfish</name>
    <dbReference type="NCBI Taxonomy" id="230148"/>
    <lineage>
        <taxon>Eukaryota</taxon>
        <taxon>Metazoa</taxon>
        <taxon>Chordata</taxon>
        <taxon>Craniata</taxon>
        <taxon>Vertebrata</taxon>
        <taxon>Euteleostomi</taxon>
        <taxon>Actinopterygii</taxon>
        <taxon>Neopterygii</taxon>
        <taxon>Teleostei</taxon>
        <taxon>Neoteleostei</taxon>
        <taxon>Acanthomorphata</taxon>
        <taxon>Eupercaria</taxon>
        <taxon>Perciformes</taxon>
        <taxon>Cottioidei</taxon>
        <taxon>Cottales</taxon>
        <taxon>Liparidae</taxon>
        <taxon>Liparis</taxon>
    </lineage>
</organism>
<dbReference type="Proteomes" id="UP000314294">
    <property type="component" value="Unassembled WGS sequence"/>
</dbReference>
<proteinExistence type="predicted"/>